<dbReference type="RefSeq" id="WP_209628386.1">
    <property type="nucleotide sequence ID" value="NZ_PRDG01000004.1"/>
</dbReference>
<proteinExistence type="predicted"/>
<evidence type="ECO:0008006" key="3">
    <source>
        <dbReference type="Google" id="ProtNLM"/>
    </source>
</evidence>
<keyword evidence="2" id="KW-1185">Reference proteome</keyword>
<dbReference type="Proteomes" id="UP001519296">
    <property type="component" value="Unassembled WGS sequence"/>
</dbReference>
<gene>
    <name evidence="1" type="ORF">C4K46_08100</name>
</gene>
<accession>A0ABS5B4Y3</accession>
<organism evidence="1 2">
    <name type="scientific">Streptococcus oricebi</name>
    <dbReference type="NCBI Taxonomy" id="1547447"/>
    <lineage>
        <taxon>Bacteria</taxon>
        <taxon>Bacillati</taxon>
        <taxon>Bacillota</taxon>
        <taxon>Bacilli</taxon>
        <taxon>Lactobacillales</taxon>
        <taxon>Streptococcaceae</taxon>
        <taxon>Streptococcus</taxon>
    </lineage>
</organism>
<dbReference type="EMBL" id="PRDG01000004">
    <property type="protein sequence ID" value="MBP2623896.1"/>
    <property type="molecule type" value="Genomic_DNA"/>
</dbReference>
<sequence>MSRKRITPEKMKGVKASFKAVGENLKDNASDLIDSSATESFSTATKEAKELSQTLESTVDSLDQFLNSMADEIQTMDAELARNIKYTMPHVISEADKRANAKRFAQKQVDLDKQRLP</sequence>
<name>A0ABS5B4Y3_9STRE</name>
<evidence type="ECO:0000313" key="1">
    <source>
        <dbReference type="EMBL" id="MBP2623896.1"/>
    </source>
</evidence>
<evidence type="ECO:0000313" key="2">
    <source>
        <dbReference type="Proteomes" id="UP001519296"/>
    </source>
</evidence>
<comment type="caution">
    <text evidence="1">The sequence shown here is derived from an EMBL/GenBank/DDBJ whole genome shotgun (WGS) entry which is preliminary data.</text>
</comment>
<reference evidence="1 2" key="1">
    <citation type="submission" date="2018-02" db="EMBL/GenBank/DDBJ databases">
        <title>Draft genome sequence of Streptococcus oricebi CCUG 70868T type strain.</title>
        <authorList>
            <person name="Mendez V."/>
            <person name="Salva-Serra F."/>
            <person name="Jaen-Luchoro D."/>
            <person name="Gonzales-Siles L."/>
            <person name="Karlsson R."/>
            <person name="Engstrom-Jakobsson H."/>
            <person name="Busquets A."/>
            <person name="Gomila M."/>
            <person name="Pineiro-Iglesias B."/>
            <person name="Bennasar-Figueras A."/>
            <person name="Seeger M."/>
            <person name="Moore E."/>
        </authorList>
    </citation>
    <scope>NUCLEOTIDE SEQUENCE [LARGE SCALE GENOMIC DNA]</scope>
    <source>
        <strain evidence="1 2">CCUG 70868</strain>
    </source>
</reference>
<protein>
    <recommendedName>
        <fullName evidence="3">TIGR04197 family type VII secretion effector</fullName>
    </recommendedName>
</protein>